<organism evidence="1 2">
    <name type="scientific">Leptospira weilii serovar Topaz str. LT2116</name>
    <dbReference type="NCBI Taxonomy" id="1088540"/>
    <lineage>
        <taxon>Bacteria</taxon>
        <taxon>Pseudomonadati</taxon>
        <taxon>Spirochaetota</taxon>
        <taxon>Spirochaetia</taxon>
        <taxon>Leptospirales</taxon>
        <taxon>Leptospiraceae</taxon>
        <taxon>Leptospira</taxon>
    </lineage>
</organism>
<dbReference type="AlphaFoldDB" id="M3G6R5"/>
<protein>
    <submittedName>
        <fullName evidence="1">Uncharacterized protein</fullName>
    </submittedName>
</protein>
<proteinExistence type="predicted"/>
<accession>M3G6R5</accession>
<gene>
    <name evidence="1" type="ORF">LEP1GSC188_2321</name>
</gene>
<reference evidence="1 2" key="1">
    <citation type="submission" date="2013-01" db="EMBL/GenBank/DDBJ databases">
        <authorList>
            <person name="Harkins D.M."/>
            <person name="Durkin A.S."/>
            <person name="Brinkac L.M."/>
            <person name="Haft D.H."/>
            <person name="Selengut J.D."/>
            <person name="Sanka R."/>
            <person name="DePew J."/>
            <person name="Purushe J."/>
            <person name="Tulsiani S.M."/>
            <person name="Graham G.C."/>
            <person name="Burns M.-A."/>
            <person name="Dohnt M.F."/>
            <person name="Smythe L.D."/>
            <person name="McKay D.B."/>
            <person name="Craig S.B."/>
            <person name="Vinetz J.M."/>
            <person name="Sutton G.G."/>
            <person name="Nierman W.C."/>
            <person name="Fouts D.E."/>
        </authorList>
    </citation>
    <scope>NUCLEOTIDE SEQUENCE [LARGE SCALE GENOMIC DNA]</scope>
    <source>
        <strain evidence="1 2">LT2116</strain>
    </source>
</reference>
<name>M3G6R5_9LEPT</name>
<comment type="caution">
    <text evidence="1">The sequence shown here is derived from an EMBL/GenBank/DDBJ whole genome shotgun (WGS) entry which is preliminary data.</text>
</comment>
<sequence length="67" mass="8297">MIFYVCVFQNFNFLPWSEKENRPAIVVFSDKFSNLFTESRFRYDWILTEIFVHWPYVGKTIREFQFA</sequence>
<evidence type="ECO:0000313" key="1">
    <source>
        <dbReference type="EMBL" id="EMF81659.1"/>
    </source>
</evidence>
<dbReference type="EMBL" id="AHOR02000031">
    <property type="protein sequence ID" value="EMF81659.1"/>
    <property type="molecule type" value="Genomic_DNA"/>
</dbReference>
<dbReference type="Proteomes" id="UP000011770">
    <property type="component" value="Unassembled WGS sequence"/>
</dbReference>
<evidence type="ECO:0000313" key="2">
    <source>
        <dbReference type="Proteomes" id="UP000011770"/>
    </source>
</evidence>